<dbReference type="InterPro" id="IPR011989">
    <property type="entry name" value="ARM-like"/>
</dbReference>
<reference evidence="2 3" key="1">
    <citation type="submission" date="2015-12" db="EMBL/GenBank/DDBJ databases">
        <title>The genome of Folsomia candida.</title>
        <authorList>
            <person name="Faddeeva A."/>
            <person name="Derks M.F."/>
            <person name="Anvar Y."/>
            <person name="Smit S."/>
            <person name="Van Straalen N."/>
            <person name="Roelofs D."/>
        </authorList>
    </citation>
    <scope>NUCLEOTIDE SEQUENCE [LARGE SCALE GENOMIC DNA]</scope>
    <source>
        <strain evidence="2 3">VU population</strain>
        <tissue evidence="2">Whole body</tissue>
    </source>
</reference>
<dbReference type="GO" id="GO:0043539">
    <property type="term" value="F:protein serine/threonine kinase activator activity"/>
    <property type="evidence" value="ECO:0007669"/>
    <property type="project" value="TreeGrafter"/>
</dbReference>
<name>A0A226E6P6_FOLCA</name>
<evidence type="ECO:0000313" key="3">
    <source>
        <dbReference type="Proteomes" id="UP000198287"/>
    </source>
</evidence>
<comment type="similarity">
    <text evidence="1">Belongs to the Mo25 family.</text>
</comment>
<dbReference type="PANTHER" id="PTHR10182">
    <property type="entry name" value="CALCIUM-BINDING PROTEIN 39-RELATED"/>
    <property type="match status" value="1"/>
</dbReference>
<dbReference type="SUPFAM" id="SSF48371">
    <property type="entry name" value="ARM repeat"/>
    <property type="match status" value="1"/>
</dbReference>
<sequence length="469" mass="53625">MEVIPRKAKLSKLQSTPANFVDCRSEDKKVGYDNGVNSSKDRIFDMLSLKSKSMEDKLDKLCSSNHKEGNSQMKNNKSIFKGHKFCMDPEQMGFRLKKMSGKKTQEEEMLEKRFLGFSLSRPTPQVRLNNLNNLLSSLTSPDDDSTPLSLTDAKNQRLISKHLCHLRISVCGDKGEKVLNDKEHASLTDVMVKSGFISMLVMKIPLLGFEERKTACLIWCNLFRRPVSEGPMVTYLEGNPKLLFSLLDGYHNQSLALTTGRMLRECIRYEPLAKLILYSEYFYEIFEFLKTSTFETSSDAFITFQAILMEHKKQSAEYIKENFNKFFTNYDKLLTCDNYVTQVGSLRFLSRLLLERQFYDLMRQYVQDGANLKRIILLMTSSSGNIQLEGFHILKIFIADPDPAPQVKSIFTKNKDRLIRLITMINGEKYGETFGEEKAYVIKQLKDLSKRHGSGVSSVTGSSTDDTDG</sequence>
<protein>
    <submittedName>
        <fullName evidence="2">Calcium-binding protein 39-like</fullName>
    </submittedName>
</protein>
<dbReference type="Gene3D" id="1.25.10.10">
    <property type="entry name" value="Leucine-rich Repeat Variant"/>
    <property type="match status" value="1"/>
</dbReference>
<dbReference type="InterPro" id="IPR013878">
    <property type="entry name" value="Mo25"/>
</dbReference>
<dbReference type="OrthoDB" id="609103at2759"/>
<evidence type="ECO:0000313" key="2">
    <source>
        <dbReference type="EMBL" id="OXA53282.1"/>
    </source>
</evidence>
<keyword evidence="3" id="KW-1185">Reference proteome</keyword>
<comment type="caution">
    <text evidence="2">The sequence shown here is derived from an EMBL/GenBank/DDBJ whole genome shotgun (WGS) entry which is preliminary data.</text>
</comment>
<organism evidence="2 3">
    <name type="scientific">Folsomia candida</name>
    <name type="common">Springtail</name>
    <dbReference type="NCBI Taxonomy" id="158441"/>
    <lineage>
        <taxon>Eukaryota</taxon>
        <taxon>Metazoa</taxon>
        <taxon>Ecdysozoa</taxon>
        <taxon>Arthropoda</taxon>
        <taxon>Hexapoda</taxon>
        <taxon>Collembola</taxon>
        <taxon>Entomobryomorpha</taxon>
        <taxon>Isotomoidea</taxon>
        <taxon>Isotomidae</taxon>
        <taxon>Proisotominae</taxon>
        <taxon>Folsomia</taxon>
    </lineage>
</organism>
<dbReference type="GO" id="GO:0035556">
    <property type="term" value="P:intracellular signal transduction"/>
    <property type="evidence" value="ECO:0007669"/>
    <property type="project" value="TreeGrafter"/>
</dbReference>
<accession>A0A226E6P6</accession>
<dbReference type="OMA" id="AYDHKES"/>
<dbReference type="PANTHER" id="PTHR10182:SF3">
    <property type="entry name" value="PROTEIN MO25"/>
    <property type="match status" value="1"/>
</dbReference>
<evidence type="ECO:0000256" key="1">
    <source>
        <dbReference type="ARBA" id="ARBA00011012"/>
    </source>
</evidence>
<dbReference type="EMBL" id="LNIX01000006">
    <property type="protein sequence ID" value="OXA53282.1"/>
    <property type="molecule type" value="Genomic_DNA"/>
</dbReference>
<dbReference type="Pfam" id="PF08569">
    <property type="entry name" value="Mo25"/>
    <property type="match status" value="1"/>
</dbReference>
<dbReference type="AlphaFoldDB" id="A0A226E6P6"/>
<dbReference type="STRING" id="158441.A0A226E6P6"/>
<proteinExistence type="inferred from homology"/>
<dbReference type="InterPro" id="IPR016024">
    <property type="entry name" value="ARM-type_fold"/>
</dbReference>
<gene>
    <name evidence="2" type="ORF">Fcan01_12314</name>
</gene>
<dbReference type="Proteomes" id="UP000198287">
    <property type="component" value="Unassembled WGS sequence"/>
</dbReference>